<dbReference type="GO" id="GO:0017118">
    <property type="term" value="F:lipoyltransferase activity"/>
    <property type="evidence" value="ECO:0007669"/>
    <property type="project" value="TreeGrafter"/>
</dbReference>
<dbReference type="GO" id="GO:0009249">
    <property type="term" value="P:protein lipoylation"/>
    <property type="evidence" value="ECO:0007669"/>
    <property type="project" value="InterPro"/>
</dbReference>
<protein>
    <recommendedName>
        <fullName evidence="3">lipoate--protein ligase</fullName>
        <ecNumber evidence="3">6.3.1.20</ecNumber>
    </recommendedName>
</protein>
<dbReference type="PANTHER" id="PTHR12561">
    <property type="entry name" value="LIPOATE-PROTEIN LIGASE"/>
    <property type="match status" value="1"/>
</dbReference>
<dbReference type="InterPro" id="IPR019491">
    <property type="entry name" value="Lipoate_protein_ligase_C"/>
</dbReference>
<dbReference type="PANTHER" id="PTHR12561:SF3">
    <property type="entry name" value="LIPOYLTRANSFERASE 1, MITOCHONDRIAL"/>
    <property type="match status" value="1"/>
</dbReference>
<evidence type="ECO:0000313" key="10">
    <source>
        <dbReference type="Proteomes" id="UP000563523"/>
    </source>
</evidence>
<dbReference type="RefSeq" id="WP_176942577.1">
    <property type="nucleotide sequence ID" value="NZ_JABZEC010000003.1"/>
</dbReference>
<dbReference type="Proteomes" id="UP000563523">
    <property type="component" value="Unassembled WGS sequence"/>
</dbReference>
<dbReference type="EC" id="6.3.1.20" evidence="3"/>
<feature type="domain" description="BPL/LPL catalytic" evidence="8">
    <location>
        <begin position="31"/>
        <end position="215"/>
    </location>
</feature>
<gene>
    <name evidence="9" type="ORF">HU830_04425</name>
</gene>
<evidence type="ECO:0000256" key="2">
    <source>
        <dbReference type="ARBA" id="ARBA00005124"/>
    </source>
</evidence>
<comment type="caution">
    <text evidence="9">The sequence shown here is derived from an EMBL/GenBank/DDBJ whole genome shotgun (WGS) entry which is preliminary data.</text>
</comment>
<accession>A0A850R6F8</accession>
<dbReference type="GO" id="GO:0016979">
    <property type="term" value="F:lipoate-protein ligase activity"/>
    <property type="evidence" value="ECO:0007669"/>
    <property type="project" value="UniProtKB-EC"/>
</dbReference>
<comment type="pathway">
    <text evidence="2">Protein modification; protein lipoylation via exogenous pathway; protein N(6)-(lipoyl)lysine from lipoate: step 1/2.</text>
</comment>
<keyword evidence="5" id="KW-0547">Nucleotide-binding</keyword>
<evidence type="ECO:0000259" key="8">
    <source>
        <dbReference type="PROSITE" id="PS51733"/>
    </source>
</evidence>
<dbReference type="CDD" id="cd16443">
    <property type="entry name" value="LplA"/>
    <property type="match status" value="1"/>
</dbReference>
<evidence type="ECO:0000256" key="5">
    <source>
        <dbReference type="ARBA" id="ARBA00022741"/>
    </source>
</evidence>
<evidence type="ECO:0000313" key="9">
    <source>
        <dbReference type="EMBL" id="NVY96417.1"/>
    </source>
</evidence>
<name>A0A850R6F8_9LACO</name>
<keyword evidence="4 9" id="KW-0436">Ligase</keyword>
<dbReference type="Pfam" id="PF21948">
    <property type="entry name" value="LplA-B_cat"/>
    <property type="match status" value="1"/>
</dbReference>
<evidence type="ECO:0000256" key="3">
    <source>
        <dbReference type="ARBA" id="ARBA00012367"/>
    </source>
</evidence>
<keyword evidence="10" id="KW-1185">Reference proteome</keyword>
<dbReference type="Pfam" id="PF10437">
    <property type="entry name" value="Lip_prot_lig_C"/>
    <property type="match status" value="1"/>
</dbReference>
<dbReference type="InterPro" id="IPR004143">
    <property type="entry name" value="BPL_LPL_catalytic"/>
</dbReference>
<dbReference type="GO" id="GO:0005737">
    <property type="term" value="C:cytoplasm"/>
    <property type="evidence" value="ECO:0007669"/>
    <property type="project" value="TreeGrafter"/>
</dbReference>
<dbReference type="SUPFAM" id="SSF82649">
    <property type="entry name" value="SufE/NifU"/>
    <property type="match status" value="1"/>
</dbReference>
<dbReference type="UniPathway" id="UPA00537">
    <property type="reaction ID" value="UER00594"/>
</dbReference>
<comment type="pathway">
    <text evidence="1">Protein modification; protein lipoylation via exogenous pathway; protein N(6)-(lipoyl)lysine from lipoate: step 2/2.</text>
</comment>
<dbReference type="InterPro" id="IPR045864">
    <property type="entry name" value="aa-tRNA-synth_II/BPL/LPL"/>
</dbReference>
<evidence type="ECO:0000256" key="1">
    <source>
        <dbReference type="ARBA" id="ARBA00005085"/>
    </source>
</evidence>
<proteinExistence type="predicted"/>
<evidence type="ECO:0000256" key="7">
    <source>
        <dbReference type="ARBA" id="ARBA00048037"/>
    </source>
</evidence>
<reference evidence="9 10" key="1">
    <citation type="submission" date="2020-06" db="EMBL/GenBank/DDBJ databases">
        <authorList>
            <person name="Kang J."/>
        </authorList>
    </citation>
    <scope>NUCLEOTIDE SEQUENCE [LARGE SCALE GENOMIC DNA]</scope>
    <source>
        <strain evidence="9 10">DCY120</strain>
    </source>
</reference>
<dbReference type="InterPro" id="IPR004562">
    <property type="entry name" value="LipoylTrfase_LipoateP_Ligase"/>
</dbReference>
<dbReference type="EMBL" id="JABZEC010000003">
    <property type="protein sequence ID" value="NVY96417.1"/>
    <property type="molecule type" value="Genomic_DNA"/>
</dbReference>
<keyword evidence="6" id="KW-0067">ATP-binding</keyword>
<dbReference type="NCBIfam" id="TIGR00545">
    <property type="entry name" value="lipoyltrans"/>
    <property type="match status" value="1"/>
</dbReference>
<evidence type="ECO:0000256" key="6">
    <source>
        <dbReference type="ARBA" id="ARBA00022840"/>
    </source>
</evidence>
<dbReference type="SUPFAM" id="SSF55681">
    <property type="entry name" value="Class II aaRS and biotin synthetases"/>
    <property type="match status" value="1"/>
</dbReference>
<dbReference type="GO" id="GO:0005524">
    <property type="term" value="F:ATP binding"/>
    <property type="evidence" value="ECO:0007669"/>
    <property type="project" value="UniProtKB-KW"/>
</dbReference>
<evidence type="ECO:0000256" key="4">
    <source>
        <dbReference type="ARBA" id="ARBA00022598"/>
    </source>
</evidence>
<dbReference type="PROSITE" id="PS51733">
    <property type="entry name" value="BPL_LPL_CATALYTIC"/>
    <property type="match status" value="1"/>
</dbReference>
<dbReference type="Gene3D" id="3.30.390.50">
    <property type="entry name" value="CO dehydrogenase flavoprotein, C-terminal domain"/>
    <property type="match status" value="1"/>
</dbReference>
<organism evidence="9 10">
    <name type="scientific">Bombilactobacillus apium</name>
    <dbReference type="NCBI Taxonomy" id="2675299"/>
    <lineage>
        <taxon>Bacteria</taxon>
        <taxon>Bacillati</taxon>
        <taxon>Bacillota</taxon>
        <taxon>Bacilli</taxon>
        <taxon>Lactobacillales</taxon>
        <taxon>Lactobacillaceae</taxon>
        <taxon>Bombilactobacillus</taxon>
    </lineage>
</organism>
<sequence>MLYIDLSNGAEYLKYPYISQAMSEFFESETQFGDQTLLYFFHPIQKFVICGVNQDLEAELNLDYIHEHDITVMRRGAGGGAVYVDPGNLTYCFVDTDRGNNYQNFAYYAQTALALLQELGVPAEMGGRNDLTVDGKKFSGMSSARVGDRFSCGGTLMVDVDLDAASLALHPLKAKLRSKGVKSVHSRVTNLRQYFAPQYQDITLEELQTLFIKKAFGVTDLAQVPTYRMQTADWERMLALAKKKYGSPAWIQGPKRPGTQFHARHFAGLGTVEASFSVEKGILTQLKLYGDFSLASGNLQLVEAQLLGVPFHKENLVEALQQADLKHNLGAFQPAELAEMLLETQYDEEV</sequence>
<dbReference type="AlphaFoldDB" id="A0A850R6F8"/>
<dbReference type="Gene3D" id="3.30.930.10">
    <property type="entry name" value="Bira Bifunctional Protein, Domain 2"/>
    <property type="match status" value="1"/>
</dbReference>
<comment type="catalytic activity">
    <reaction evidence="7">
        <text>L-lysyl-[lipoyl-carrier protein] + (R)-lipoate + ATP = N(6)-[(R)-lipoyl]-L-lysyl-[lipoyl-carrier protein] + AMP + diphosphate + H(+)</text>
        <dbReference type="Rhea" id="RHEA:49288"/>
        <dbReference type="Rhea" id="RHEA-COMP:10500"/>
        <dbReference type="Rhea" id="RHEA-COMP:10502"/>
        <dbReference type="ChEBI" id="CHEBI:15378"/>
        <dbReference type="ChEBI" id="CHEBI:29969"/>
        <dbReference type="ChEBI" id="CHEBI:30616"/>
        <dbReference type="ChEBI" id="CHEBI:33019"/>
        <dbReference type="ChEBI" id="CHEBI:83088"/>
        <dbReference type="ChEBI" id="CHEBI:83099"/>
        <dbReference type="ChEBI" id="CHEBI:456215"/>
        <dbReference type="EC" id="6.3.1.20"/>
    </reaction>
</comment>